<evidence type="ECO:0000256" key="2">
    <source>
        <dbReference type="ARBA" id="ARBA00006552"/>
    </source>
</evidence>
<dbReference type="AlphaFoldDB" id="A0A7G1HG66"/>
<evidence type="ECO:0000256" key="4">
    <source>
        <dbReference type="ARBA" id="ARBA00023157"/>
    </source>
</evidence>
<keyword evidence="3" id="KW-0964">Secreted</keyword>
<dbReference type="InterPro" id="IPR001545">
    <property type="entry name" value="Gonadotropin_bsu"/>
</dbReference>
<feature type="domain" description="Glycoprotein hormone subunit beta" evidence="6">
    <location>
        <begin position="23"/>
        <end position="115"/>
    </location>
</feature>
<dbReference type="GO" id="GO:0005576">
    <property type="term" value="C:extracellular region"/>
    <property type="evidence" value="ECO:0007669"/>
    <property type="project" value="UniProtKB-SubCell"/>
</dbReference>
<reference evidence="7" key="1">
    <citation type="submission" date="2020-05" db="EMBL/GenBank/DDBJ databases">
        <title>Transcriptome characterization of BPG axis and expression profiles of ovarian steroidogenesis-related genes in the Japanese sardine.</title>
        <authorList>
            <person name="Nyuji M."/>
            <person name="Hongo Y."/>
            <person name="Yoneda M."/>
            <person name="Nakamura M."/>
        </authorList>
    </citation>
    <scope>NUCLEOTIDE SEQUENCE</scope>
    <source>
        <tissue evidence="7">Pituitary</tissue>
    </source>
</reference>
<organism evidence="7">
    <name type="scientific">Sardinops melanosticta</name>
    <dbReference type="NCBI Taxonomy" id="41697"/>
    <lineage>
        <taxon>Eukaryota</taxon>
        <taxon>Metazoa</taxon>
        <taxon>Chordata</taxon>
        <taxon>Craniata</taxon>
        <taxon>Vertebrata</taxon>
        <taxon>Euteleostomi</taxon>
        <taxon>Actinopterygii</taxon>
        <taxon>Neopterygii</taxon>
        <taxon>Teleostei</taxon>
        <taxon>Clupei</taxon>
        <taxon>Clupeiformes</taxon>
        <taxon>Clupeoidei</taxon>
        <taxon>Clupeidae</taxon>
        <taxon>Sardinops</taxon>
    </lineage>
</organism>
<evidence type="ECO:0000256" key="5">
    <source>
        <dbReference type="SAM" id="SignalP"/>
    </source>
</evidence>
<dbReference type="GO" id="GO:0005179">
    <property type="term" value="F:hormone activity"/>
    <property type="evidence" value="ECO:0007669"/>
    <property type="project" value="InterPro"/>
</dbReference>
<keyword evidence="5" id="KW-0732">Signal</keyword>
<evidence type="ECO:0000256" key="1">
    <source>
        <dbReference type="ARBA" id="ARBA00004613"/>
    </source>
</evidence>
<name>A0A7G1HG66_9TELE</name>
<keyword evidence="4" id="KW-1015">Disulfide bond</keyword>
<proteinExistence type="evidence at transcript level"/>
<evidence type="ECO:0000313" key="7">
    <source>
        <dbReference type="EMBL" id="BCF74556.1"/>
    </source>
</evidence>
<comment type="similarity">
    <text evidence="2">Belongs to the glycoprotein hormones subunit beta family.</text>
</comment>
<feature type="signal peptide" evidence="5">
    <location>
        <begin position="1"/>
        <end position="15"/>
    </location>
</feature>
<dbReference type="EMBL" id="LC545610">
    <property type="protein sequence ID" value="BCF74556.1"/>
    <property type="molecule type" value="mRNA"/>
</dbReference>
<dbReference type="SUPFAM" id="SSF57501">
    <property type="entry name" value="Cystine-knot cytokines"/>
    <property type="match status" value="1"/>
</dbReference>
<feature type="chain" id="PRO_5028961005" evidence="5">
    <location>
        <begin position="16"/>
        <end position="128"/>
    </location>
</feature>
<protein>
    <submittedName>
        <fullName evidence="7">Follicle-stimulating hormone subunit beta</fullName>
    </submittedName>
</protein>
<evidence type="ECO:0000259" key="6">
    <source>
        <dbReference type="Pfam" id="PF00007"/>
    </source>
</evidence>
<gene>
    <name evidence="7" type="primary">fshb-i6</name>
</gene>
<accession>A0A7G1HG66</accession>
<dbReference type="InterPro" id="IPR029034">
    <property type="entry name" value="Cystine-knot_cytokine"/>
</dbReference>
<comment type="subcellular location">
    <subcellularLocation>
        <location evidence="1">Secreted</location>
    </subcellularLocation>
</comment>
<dbReference type="SMART" id="SM00068">
    <property type="entry name" value="GHB"/>
    <property type="match status" value="1"/>
</dbReference>
<dbReference type="Pfam" id="PF00007">
    <property type="entry name" value="Cys_knot"/>
    <property type="match status" value="1"/>
</dbReference>
<evidence type="ECO:0000256" key="3">
    <source>
        <dbReference type="ARBA" id="ARBA00022525"/>
    </source>
</evidence>
<dbReference type="Gene3D" id="2.10.90.10">
    <property type="entry name" value="Cystine-knot cytokines"/>
    <property type="match status" value="1"/>
</dbReference>
<sequence length="128" mass="13812">MHVVVMVALWSLVGAVVPECHTQCRLVNTGVSVEMEDGQSCKVETQGCEGLCHNKAPLYWSPVGKPRPAEVSCHFEDWIYEMKKCGSGQGQVPVLKALSCKCSTCDTNQYDCSVISPGQGCPPSGHLL</sequence>
<dbReference type="InterPro" id="IPR006208">
    <property type="entry name" value="Glyco_hormone_CN"/>
</dbReference>